<name>A0A3A4NHA1_ABYX5</name>
<evidence type="ECO:0000313" key="3">
    <source>
        <dbReference type="Proteomes" id="UP000265882"/>
    </source>
</evidence>
<organism evidence="2 3">
    <name type="scientific">Abyssobacteria bacterium (strain SURF_5)</name>
    <dbReference type="NCBI Taxonomy" id="2093360"/>
    <lineage>
        <taxon>Bacteria</taxon>
        <taxon>Pseudomonadati</taxon>
        <taxon>Candidatus Hydrogenedentota</taxon>
        <taxon>Candidatus Abyssobacteria</taxon>
    </lineage>
</organism>
<dbReference type="EMBL" id="QZKU01000098">
    <property type="protein sequence ID" value="RJP18679.1"/>
    <property type="molecule type" value="Genomic_DNA"/>
</dbReference>
<dbReference type="AlphaFoldDB" id="A0A3A4NHA1"/>
<dbReference type="Proteomes" id="UP000265882">
    <property type="component" value="Unassembled WGS sequence"/>
</dbReference>
<accession>A0A3A4NHA1</accession>
<dbReference type="InterPro" id="IPR052024">
    <property type="entry name" value="Methanogen_methyltrans"/>
</dbReference>
<dbReference type="GO" id="GO:0006779">
    <property type="term" value="P:porphyrin-containing compound biosynthetic process"/>
    <property type="evidence" value="ECO:0007669"/>
    <property type="project" value="InterPro"/>
</dbReference>
<dbReference type="SUPFAM" id="SSF51726">
    <property type="entry name" value="UROD/MetE-like"/>
    <property type="match status" value="1"/>
</dbReference>
<proteinExistence type="predicted"/>
<evidence type="ECO:0000259" key="1">
    <source>
        <dbReference type="Pfam" id="PF01208"/>
    </source>
</evidence>
<dbReference type="InterPro" id="IPR000257">
    <property type="entry name" value="Uroporphyrinogen_deCOase"/>
</dbReference>
<dbReference type="Gene3D" id="3.20.20.210">
    <property type="match status" value="1"/>
</dbReference>
<dbReference type="PANTHER" id="PTHR47099">
    <property type="entry name" value="METHYLCOBAMIDE:COM METHYLTRANSFERASE MTBA"/>
    <property type="match status" value="1"/>
</dbReference>
<gene>
    <name evidence="2" type="ORF">C4520_13880</name>
</gene>
<feature type="domain" description="Uroporphyrinogen decarboxylase (URO-D)" evidence="1">
    <location>
        <begin position="167"/>
        <end position="357"/>
    </location>
</feature>
<comment type="caution">
    <text evidence="2">The sequence shown here is derived from an EMBL/GenBank/DDBJ whole genome shotgun (WGS) entry which is preliminary data.</text>
</comment>
<dbReference type="GO" id="GO:0004853">
    <property type="term" value="F:uroporphyrinogen decarboxylase activity"/>
    <property type="evidence" value="ECO:0007669"/>
    <property type="project" value="InterPro"/>
</dbReference>
<reference evidence="2 3" key="1">
    <citation type="journal article" date="2017" name="ISME J.">
        <title>Energy and carbon metabolisms in a deep terrestrial subsurface fluid microbial community.</title>
        <authorList>
            <person name="Momper L."/>
            <person name="Jungbluth S.P."/>
            <person name="Lee M.D."/>
            <person name="Amend J.P."/>
        </authorList>
    </citation>
    <scope>NUCLEOTIDE SEQUENCE [LARGE SCALE GENOMIC DNA]</scope>
    <source>
        <strain evidence="2">SURF_5</strain>
    </source>
</reference>
<sequence>MLPRERFLAALDLREPDRVPHFENAYNESSIIGIAKHFTDKLPPVKPAADMSPEELMMISDAFAHFIEELDIDGVFARAFERGEDLGDGYFKDAWGITFKRNPHGLGFPMDGPIKSMTDLKAYRPPAVDPDIDFIMLNTLKARFGDKRAIVFCSNDCFVTGWELRGGLEHLLVDYLENAELAHGIARISTDYYKELFAAALDAGADAVLFGSDLAFNSNTLMSPAQFDEFIAPYLSELVDVVHRRGSKAIKHSDGNVWPILDRLVHIGFDGIHPIQPQCMELKEVKDHCGEKVCLIGNIDCIELLPSGTEEEVQAAVKQAIKAAAPGGGYILSSSNSIHPGCKPENYIAMVKATHQYGSYPISLE</sequence>
<evidence type="ECO:0000313" key="2">
    <source>
        <dbReference type="EMBL" id="RJP18679.1"/>
    </source>
</evidence>
<protein>
    <recommendedName>
        <fullName evidence="1">Uroporphyrinogen decarboxylase (URO-D) domain-containing protein</fullName>
    </recommendedName>
</protein>
<dbReference type="Pfam" id="PF01208">
    <property type="entry name" value="URO-D"/>
    <property type="match status" value="1"/>
</dbReference>
<dbReference type="InterPro" id="IPR038071">
    <property type="entry name" value="UROD/MetE-like_sf"/>
</dbReference>
<dbReference type="PANTHER" id="PTHR47099:SF1">
    <property type="entry name" value="METHYLCOBAMIDE:COM METHYLTRANSFERASE MTBA"/>
    <property type="match status" value="1"/>
</dbReference>